<reference evidence="1 2" key="1">
    <citation type="submission" date="2021-06" db="EMBL/GenBank/DDBJ databases">
        <title>Bacillus sp. RD4P76, an endophyte from a halophyte.</title>
        <authorList>
            <person name="Sun J.-Q."/>
        </authorList>
    </citation>
    <scope>NUCLEOTIDE SEQUENCE [LARGE SCALE GENOMIC DNA]</scope>
    <source>
        <strain evidence="1 2">JCM 17098</strain>
    </source>
</reference>
<protein>
    <recommendedName>
        <fullName evidence="3">Phage protein</fullName>
    </recommendedName>
</protein>
<gene>
    <name evidence="1" type="ORF">KS407_15855</name>
</gene>
<comment type="caution">
    <text evidence="1">The sequence shown here is derived from an EMBL/GenBank/DDBJ whole genome shotgun (WGS) entry which is preliminary data.</text>
</comment>
<keyword evidence="2" id="KW-1185">Reference proteome</keyword>
<name>A0ABS6K0A6_9BACI</name>
<evidence type="ECO:0008006" key="3">
    <source>
        <dbReference type="Google" id="ProtNLM"/>
    </source>
</evidence>
<proteinExistence type="predicted"/>
<evidence type="ECO:0000313" key="2">
    <source>
        <dbReference type="Proteomes" id="UP000790580"/>
    </source>
</evidence>
<dbReference type="EMBL" id="JAHQCR010000063">
    <property type="protein sequence ID" value="MBU9722892.1"/>
    <property type="molecule type" value="Genomic_DNA"/>
</dbReference>
<organism evidence="1 2">
    <name type="scientific">Evansella alkalicola</name>
    <dbReference type="NCBI Taxonomy" id="745819"/>
    <lineage>
        <taxon>Bacteria</taxon>
        <taxon>Bacillati</taxon>
        <taxon>Bacillota</taxon>
        <taxon>Bacilli</taxon>
        <taxon>Bacillales</taxon>
        <taxon>Bacillaceae</taxon>
        <taxon>Evansella</taxon>
    </lineage>
</organism>
<sequence length="55" mass="6455">MTEDKMSLLHQRMDHLMTVLDSIDPEKAGVDEIDRIIAMLDEIETKCRQLREINN</sequence>
<dbReference type="Proteomes" id="UP000790580">
    <property type="component" value="Unassembled WGS sequence"/>
</dbReference>
<dbReference type="RefSeq" id="WP_088073626.1">
    <property type="nucleotide sequence ID" value="NZ_JAHQCR010000063.1"/>
</dbReference>
<dbReference type="InterPro" id="IPR047670">
    <property type="entry name" value="YfjT-like"/>
</dbReference>
<accession>A0ABS6K0A6</accession>
<dbReference type="NCBIfam" id="NF040878">
    <property type="entry name" value="SE1561_fam"/>
    <property type="match status" value="1"/>
</dbReference>
<evidence type="ECO:0000313" key="1">
    <source>
        <dbReference type="EMBL" id="MBU9722892.1"/>
    </source>
</evidence>